<keyword evidence="1" id="KW-1133">Transmembrane helix</keyword>
<feature type="transmembrane region" description="Helical" evidence="1">
    <location>
        <begin position="150"/>
        <end position="174"/>
    </location>
</feature>
<dbReference type="Proteomes" id="UP000663829">
    <property type="component" value="Unassembled WGS sequence"/>
</dbReference>
<keyword evidence="1" id="KW-0812">Transmembrane</keyword>
<keyword evidence="5" id="KW-1185">Reference proteome</keyword>
<dbReference type="EMBL" id="CAJOBC010082283">
    <property type="protein sequence ID" value="CAF4283806.1"/>
    <property type="molecule type" value="Genomic_DNA"/>
</dbReference>
<comment type="caution">
    <text evidence="3">The sequence shown here is derived from an EMBL/GenBank/DDBJ whole genome shotgun (WGS) entry which is preliminary data.</text>
</comment>
<feature type="domain" description="YrhK" evidence="2">
    <location>
        <begin position="26"/>
        <end position="76"/>
    </location>
</feature>
<dbReference type="EMBL" id="CAJNOQ010016875">
    <property type="protein sequence ID" value="CAF1389038.1"/>
    <property type="molecule type" value="Genomic_DNA"/>
</dbReference>
<organism evidence="3 5">
    <name type="scientific">Didymodactylos carnosus</name>
    <dbReference type="NCBI Taxonomy" id="1234261"/>
    <lineage>
        <taxon>Eukaryota</taxon>
        <taxon>Metazoa</taxon>
        <taxon>Spiralia</taxon>
        <taxon>Gnathifera</taxon>
        <taxon>Rotifera</taxon>
        <taxon>Eurotatoria</taxon>
        <taxon>Bdelloidea</taxon>
        <taxon>Philodinida</taxon>
        <taxon>Philodinidae</taxon>
        <taxon>Didymodactylos</taxon>
    </lineage>
</organism>
<evidence type="ECO:0000313" key="3">
    <source>
        <dbReference type="EMBL" id="CAF1389038.1"/>
    </source>
</evidence>
<feature type="transmembrane region" description="Helical" evidence="1">
    <location>
        <begin position="65"/>
        <end position="85"/>
    </location>
</feature>
<evidence type="ECO:0000256" key="1">
    <source>
        <dbReference type="SAM" id="Phobius"/>
    </source>
</evidence>
<dbReference type="AlphaFoldDB" id="A0A815K642"/>
<protein>
    <recommendedName>
        <fullName evidence="2">YrhK domain-containing protein</fullName>
    </recommendedName>
</protein>
<name>A0A815K642_9BILA</name>
<dbReference type="InterPro" id="IPR025424">
    <property type="entry name" value="YrhK_domain"/>
</dbReference>
<feature type="domain" description="YrhK" evidence="2">
    <location>
        <begin position="125"/>
        <end position="173"/>
    </location>
</feature>
<feature type="transmembrane region" description="Helical" evidence="1">
    <location>
        <begin position="124"/>
        <end position="144"/>
    </location>
</feature>
<reference evidence="3" key="1">
    <citation type="submission" date="2021-02" db="EMBL/GenBank/DDBJ databases">
        <authorList>
            <person name="Nowell W R."/>
        </authorList>
    </citation>
    <scope>NUCLEOTIDE SEQUENCE</scope>
</reference>
<evidence type="ECO:0000313" key="4">
    <source>
        <dbReference type="EMBL" id="CAF4283806.1"/>
    </source>
</evidence>
<sequence length="263" mass="30693">MNTQLEKRLLIITDEYTLDQPQSIKWRVFHCTHYMLGGLLFITGSCIYFPLIINQNFNSPNGGGWLFTIGSFFFLLADIQEWYSYRIGYYFKKYRTVYETIDDDLIHYSNNTPRGKYEQAITELNLFMSVCGSALYLTGSIFFLQMFAKYLIIGEWLFIIGSAVIYISQCWKLWRSGCTNVHNRQDQTFSIYNLLNNIPTFGVDFFAAIGGIFYFMGTVLYLPTFNKSDWDEPRVSRLFVAGGICFTISGLCLIYRYYSTRQL</sequence>
<dbReference type="OrthoDB" id="9975213at2759"/>
<evidence type="ECO:0000313" key="5">
    <source>
        <dbReference type="Proteomes" id="UP000663829"/>
    </source>
</evidence>
<accession>A0A815K642</accession>
<feature type="transmembrane region" description="Helical" evidence="1">
    <location>
        <begin position="236"/>
        <end position="258"/>
    </location>
</feature>
<evidence type="ECO:0000259" key="2">
    <source>
        <dbReference type="Pfam" id="PF14145"/>
    </source>
</evidence>
<keyword evidence="1" id="KW-0472">Membrane</keyword>
<proteinExistence type="predicted"/>
<gene>
    <name evidence="3" type="ORF">GPM918_LOCUS32706</name>
    <name evidence="4" type="ORF">SRO942_LOCUS33380</name>
</gene>
<dbReference type="Proteomes" id="UP000681722">
    <property type="component" value="Unassembled WGS sequence"/>
</dbReference>
<feature type="transmembrane region" description="Helical" evidence="1">
    <location>
        <begin position="34"/>
        <end position="53"/>
    </location>
</feature>
<feature type="transmembrane region" description="Helical" evidence="1">
    <location>
        <begin position="194"/>
        <end position="216"/>
    </location>
</feature>
<dbReference type="Pfam" id="PF14145">
    <property type="entry name" value="YrhK"/>
    <property type="match status" value="2"/>
</dbReference>